<evidence type="ECO:0000313" key="1">
    <source>
        <dbReference type="EMBL" id="KAG5167942.1"/>
    </source>
</evidence>
<dbReference type="EMBL" id="JAFIQS010000006">
    <property type="protein sequence ID" value="KAG5167942.1"/>
    <property type="molecule type" value="Genomic_DNA"/>
</dbReference>
<name>A0A8H8CIQ9_PSICU</name>
<sequence>MLQIWYQQQLQHPPLEAENANVSPPHFGGPGSQIRVQAILRVGLGTLQHLSFPQHPGPPMGAKPAGQIGGERLHSRVQILSEAAAPETKARTETTRAECFIDAWLNVDVFKFLTGTEM</sequence>
<reference evidence="1" key="1">
    <citation type="submission" date="2021-02" db="EMBL/GenBank/DDBJ databases">
        <title>Psilocybe cubensis genome.</title>
        <authorList>
            <person name="Mckernan K.J."/>
            <person name="Crawford S."/>
            <person name="Trippe A."/>
            <person name="Kane L.T."/>
            <person name="Mclaughlin S."/>
        </authorList>
    </citation>
    <scope>NUCLEOTIDE SEQUENCE [LARGE SCALE GENOMIC DNA]</scope>
    <source>
        <strain evidence="1">MGC-MH-2018</strain>
    </source>
</reference>
<accession>A0A8H8CIQ9</accession>
<dbReference type="AlphaFoldDB" id="A0A8H8CIQ9"/>
<protein>
    <submittedName>
        <fullName evidence="1">Uncharacterized protein</fullName>
    </submittedName>
</protein>
<proteinExistence type="predicted"/>
<gene>
    <name evidence="1" type="ORF">JR316_006533</name>
</gene>
<comment type="caution">
    <text evidence="1">The sequence shown here is derived from an EMBL/GenBank/DDBJ whole genome shotgun (WGS) entry which is preliminary data.</text>
</comment>
<organism evidence="1">
    <name type="scientific">Psilocybe cubensis</name>
    <name type="common">Psychedelic mushroom</name>
    <name type="synonym">Stropharia cubensis</name>
    <dbReference type="NCBI Taxonomy" id="181762"/>
    <lineage>
        <taxon>Eukaryota</taxon>
        <taxon>Fungi</taxon>
        <taxon>Dikarya</taxon>
        <taxon>Basidiomycota</taxon>
        <taxon>Agaricomycotina</taxon>
        <taxon>Agaricomycetes</taxon>
        <taxon>Agaricomycetidae</taxon>
        <taxon>Agaricales</taxon>
        <taxon>Agaricineae</taxon>
        <taxon>Strophariaceae</taxon>
        <taxon>Psilocybe</taxon>
    </lineage>
</organism>